<dbReference type="RefSeq" id="WP_015514422.1">
    <property type="nucleotide sequence ID" value="NC_021009.1"/>
</dbReference>
<evidence type="ECO:0008006" key="3">
    <source>
        <dbReference type="Google" id="ProtNLM"/>
    </source>
</evidence>
<dbReference type="InterPro" id="IPR016181">
    <property type="entry name" value="Acyl_CoA_acyltransferase"/>
</dbReference>
<dbReference type="SUPFAM" id="SSF55729">
    <property type="entry name" value="Acyl-CoA N-acyltransferases (Nat)"/>
    <property type="match status" value="1"/>
</dbReference>
<dbReference type="Gene3D" id="3.40.630.30">
    <property type="match status" value="1"/>
</dbReference>
<reference evidence="1 2" key="2">
    <citation type="submission" date="2010-03" db="EMBL/GenBank/DDBJ databases">
        <authorList>
            <person name="Pajon A."/>
        </authorList>
    </citation>
    <scope>NUCLEOTIDE SEQUENCE [LARGE SCALE GENOMIC DNA]</scope>
    <source>
        <strain evidence="1 2">GD/7</strain>
    </source>
</reference>
<name>D4J933_9FIRM</name>
<dbReference type="HOGENOM" id="CLU_1352722_0_0_9"/>
<dbReference type="Proteomes" id="UP000008798">
    <property type="component" value="Chromosome"/>
</dbReference>
<gene>
    <name evidence="1" type="ORF">CC1_21510</name>
</gene>
<dbReference type="PATRIC" id="fig|717962.3.peg.2070"/>
<dbReference type="STRING" id="717962.CC1_21510"/>
<proteinExistence type="predicted"/>
<dbReference type="EMBL" id="FP929038">
    <property type="protein sequence ID" value="CBK80854.1"/>
    <property type="molecule type" value="Genomic_DNA"/>
</dbReference>
<accession>D4J933</accession>
<organism evidence="1 2">
    <name type="scientific">Coprococcus catus GD/7</name>
    <dbReference type="NCBI Taxonomy" id="717962"/>
    <lineage>
        <taxon>Bacteria</taxon>
        <taxon>Bacillati</taxon>
        <taxon>Bacillota</taxon>
        <taxon>Clostridia</taxon>
        <taxon>Lachnospirales</taxon>
        <taxon>Lachnospiraceae</taxon>
        <taxon>Coprococcus</taxon>
    </lineage>
</organism>
<sequence>MFFEKAKKREEENRVLRKTLIKIKKEHDELEKFIAWMNKEATEKQCQICGIKKINYKHTRNCYIGFFLSSKLEIVPKREYSYTIYGVLSNDSKHSKIYKADINQHLSEYPLNIENYLEIGDHCVEDIVQGRGIGSAGLTTIKELAKHLHCSYISGKKYPLRDTKEEMAKLSAYYKKNGFVDTGKGNGIRFDMRGYEAKQRLG</sequence>
<reference evidence="1 2" key="1">
    <citation type="submission" date="2010-03" db="EMBL/GenBank/DDBJ databases">
        <title>The genome sequence of Coprococcus catus GD/7.</title>
        <authorList>
            <consortium name="metaHIT consortium -- http://www.metahit.eu/"/>
            <person name="Pajon A."/>
            <person name="Turner K."/>
            <person name="Parkhill J."/>
            <person name="Duncan S."/>
            <person name="Flint H."/>
        </authorList>
    </citation>
    <scope>NUCLEOTIDE SEQUENCE [LARGE SCALE GENOMIC DNA]</scope>
    <source>
        <strain evidence="1 2">GD/7</strain>
    </source>
</reference>
<protein>
    <recommendedName>
        <fullName evidence="3">N-acetyltransferase domain-containing protein</fullName>
    </recommendedName>
</protein>
<evidence type="ECO:0000313" key="2">
    <source>
        <dbReference type="Proteomes" id="UP000008798"/>
    </source>
</evidence>
<dbReference type="AlphaFoldDB" id="D4J933"/>
<evidence type="ECO:0000313" key="1">
    <source>
        <dbReference type="EMBL" id="CBK80854.1"/>
    </source>
</evidence>
<dbReference type="KEGG" id="cct:CC1_21510"/>